<dbReference type="RefSeq" id="WP_379950880.1">
    <property type="nucleotide sequence ID" value="NZ_JBHMAF010000155.1"/>
</dbReference>
<reference evidence="1 2" key="1">
    <citation type="submission" date="2024-09" db="EMBL/GenBank/DDBJ databases">
        <authorList>
            <person name="Sun Q."/>
            <person name="Mori K."/>
        </authorList>
    </citation>
    <scope>NUCLEOTIDE SEQUENCE [LARGE SCALE GENOMIC DNA]</scope>
    <source>
        <strain evidence="1 2">JCM 11201</strain>
    </source>
</reference>
<evidence type="ECO:0000313" key="1">
    <source>
        <dbReference type="EMBL" id="MFB9760573.1"/>
    </source>
</evidence>
<proteinExistence type="predicted"/>
<evidence type="ECO:0000313" key="2">
    <source>
        <dbReference type="Proteomes" id="UP001589609"/>
    </source>
</evidence>
<dbReference type="Proteomes" id="UP001589609">
    <property type="component" value="Unassembled WGS sequence"/>
</dbReference>
<name>A0ABV5WJH8_9BACI</name>
<keyword evidence="2" id="KW-1185">Reference proteome</keyword>
<sequence length="104" mass="12264">MIGKITEYMMMKLVERKLGKYDITLMHFIPGRIRLQSSQWKTNYELVTRIIELLQAQPFVFSVQSTKETGSLVITYDALYVTNIQELETWFGVLDEVYTTKYVK</sequence>
<protein>
    <submittedName>
        <fullName evidence="1">HMA2 domain-containing protein</fullName>
    </submittedName>
</protein>
<dbReference type="Pfam" id="PF19991">
    <property type="entry name" value="HMA_2"/>
    <property type="match status" value="1"/>
</dbReference>
<organism evidence="1 2">
    <name type="scientific">Ectobacillus funiculus</name>
    <dbReference type="NCBI Taxonomy" id="137993"/>
    <lineage>
        <taxon>Bacteria</taxon>
        <taxon>Bacillati</taxon>
        <taxon>Bacillota</taxon>
        <taxon>Bacilli</taxon>
        <taxon>Bacillales</taxon>
        <taxon>Bacillaceae</taxon>
        <taxon>Ectobacillus</taxon>
    </lineage>
</organism>
<dbReference type="EMBL" id="JBHMAF010000155">
    <property type="protein sequence ID" value="MFB9760573.1"/>
    <property type="molecule type" value="Genomic_DNA"/>
</dbReference>
<comment type="caution">
    <text evidence="1">The sequence shown here is derived from an EMBL/GenBank/DDBJ whole genome shotgun (WGS) entry which is preliminary data.</text>
</comment>
<gene>
    <name evidence="1" type="ORF">ACFFMS_19870</name>
</gene>
<accession>A0ABV5WJH8</accession>